<keyword evidence="7" id="KW-0472">Membrane</keyword>
<dbReference type="AlphaFoldDB" id="A0A445C6F9"/>
<dbReference type="SMR" id="A0A445C6F9"/>
<protein>
    <recommendedName>
        <fullName evidence="8">NAC domain-containing protein</fullName>
    </recommendedName>
</protein>
<dbReference type="GO" id="GO:0005634">
    <property type="term" value="C:nucleus"/>
    <property type="evidence" value="ECO:0007669"/>
    <property type="project" value="UniProtKB-SubCell"/>
</dbReference>
<dbReference type="Pfam" id="PF02365">
    <property type="entry name" value="NAM"/>
    <property type="match status" value="1"/>
</dbReference>
<gene>
    <name evidence="9" type="ORF">Ahy_A07g032282</name>
</gene>
<dbReference type="InterPro" id="IPR036093">
    <property type="entry name" value="NAC_dom_sf"/>
</dbReference>
<dbReference type="PANTHER" id="PTHR31744">
    <property type="entry name" value="PROTEIN CUP-SHAPED COTYLEDON 2-RELATED"/>
    <property type="match status" value="1"/>
</dbReference>
<feature type="transmembrane region" description="Helical" evidence="7">
    <location>
        <begin position="586"/>
        <end position="609"/>
    </location>
</feature>
<evidence type="ECO:0000313" key="10">
    <source>
        <dbReference type="Proteomes" id="UP000289738"/>
    </source>
</evidence>
<evidence type="ECO:0000256" key="4">
    <source>
        <dbReference type="ARBA" id="ARBA00023163"/>
    </source>
</evidence>
<dbReference type="Gene3D" id="2.170.150.80">
    <property type="entry name" value="NAC domain"/>
    <property type="match status" value="1"/>
</dbReference>
<keyword evidence="7" id="KW-0812">Transmembrane</keyword>
<reference evidence="9 10" key="1">
    <citation type="submission" date="2019-01" db="EMBL/GenBank/DDBJ databases">
        <title>Sequencing of cultivated peanut Arachis hypogaea provides insights into genome evolution and oil improvement.</title>
        <authorList>
            <person name="Chen X."/>
        </authorList>
    </citation>
    <scope>NUCLEOTIDE SEQUENCE [LARGE SCALE GENOMIC DNA]</scope>
    <source>
        <strain evidence="10">cv. Fuhuasheng</strain>
        <tissue evidence="9">Leaves</tissue>
    </source>
</reference>
<dbReference type="Proteomes" id="UP000289738">
    <property type="component" value="Chromosome A07"/>
</dbReference>
<keyword evidence="2" id="KW-0805">Transcription regulation</keyword>
<feature type="region of interest" description="Disordered" evidence="6">
    <location>
        <begin position="496"/>
        <end position="515"/>
    </location>
</feature>
<dbReference type="EMBL" id="SDMP01000007">
    <property type="protein sequence ID" value="RYR46547.1"/>
    <property type="molecule type" value="Genomic_DNA"/>
</dbReference>
<accession>A0A445C6F9</accession>
<evidence type="ECO:0000259" key="8">
    <source>
        <dbReference type="PROSITE" id="PS51005"/>
    </source>
</evidence>
<keyword evidence="3" id="KW-0238">DNA-binding</keyword>
<evidence type="ECO:0000256" key="1">
    <source>
        <dbReference type="ARBA" id="ARBA00004123"/>
    </source>
</evidence>
<keyword evidence="10" id="KW-1185">Reference proteome</keyword>
<keyword evidence="4" id="KW-0804">Transcription</keyword>
<evidence type="ECO:0000256" key="3">
    <source>
        <dbReference type="ARBA" id="ARBA00023125"/>
    </source>
</evidence>
<keyword evidence="5" id="KW-0539">Nucleus</keyword>
<dbReference type="GO" id="GO:0003677">
    <property type="term" value="F:DNA binding"/>
    <property type="evidence" value="ECO:0007669"/>
    <property type="project" value="UniProtKB-KW"/>
</dbReference>
<evidence type="ECO:0000256" key="5">
    <source>
        <dbReference type="ARBA" id="ARBA00023242"/>
    </source>
</evidence>
<dbReference type="FunFam" id="2.170.150.80:FF:000002">
    <property type="entry name" value="Nac domain-containing protein 86"/>
    <property type="match status" value="1"/>
</dbReference>
<dbReference type="Gramene" id="arahy.Tifrunner.gnm2.ann2.Ah07g130800.1">
    <property type="protein sequence ID" value="arahy.Tifrunner.gnm2.ann2.Ah07g130800.1-CDS"/>
    <property type="gene ID" value="arahy.Tifrunner.gnm2.ann2.Ah07g130800"/>
</dbReference>
<comment type="subcellular location">
    <subcellularLocation>
        <location evidence="1">Nucleus</location>
    </subcellularLocation>
</comment>
<feature type="transmembrane region" description="Helical" evidence="7">
    <location>
        <begin position="657"/>
        <end position="677"/>
    </location>
</feature>
<organism evidence="9 10">
    <name type="scientific">Arachis hypogaea</name>
    <name type="common">Peanut</name>
    <dbReference type="NCBI Taxonomy" id="3818"/>
    <lineage>
        <taxon>Eukaryota</taxon>
        <taxon>Viridiplantae</taxon>
        <taxon>Streptophyta</taxon>
        <taxon>Embryophyta</taxon>
        <taxon>Tracheophyta</taxon>
        <taxon>Spermatophyta</taxon>
        <taxon>Magnoliopsida</taxon>
        <taxon>eudicotyledons</taxon>
        <taxon>Gunneridae</taxon>
        <taxon>Pentapetalae</taxon>
        <taxon>rosids</taxon>
        <taxon>fabids</taxon>
        <taxon>Fabales</taxon>
        <taxon>Fabaceae</taxon>
        <taxon>Papilionoideae</taxon>
        <taxon>50 kb inversion clade</taxon>
        <taxon>dalbergioids sensu lato</taxon>
        <taxon>Dalbergieae</taxon>
        <taxon>Pterocarpus clade</taxon>
        <taxon>Arachis</taxon>
    </lineage>
</organism>
<comment type="caution">
    <text evidence="9">The sequence shown here is derived from an EMBL/GenBank/DDBJ whole genome shotgun (WGS) entry which is preliminary data.</text>
</comment>
<dbReference type="GO" id="GO:0006355">
    <property type="term" value="P:regulation of DNA-templated transcription"/>
    <property type="evidence" value="ECO:0007669"/>
    <property type="project" value="InterPro"/>
</dbReference>
<dbReference type="OrthoDB" id="1860415at2759"/>
<keyword evidence="7" id="KW-1133">Transmembrane helix</keyword>
<name>A0A445C6F9_ARAHY</name>
<dbReference type="InterPro" id="IPR003441">
    <property type="entry name" value="NAC-dom"/>
</dbReference>
<dbReference type="PANTHER" id="PTHR31744:SF210">
    <property type="entry name" value="NAC DOMAIN-CONTAINING PROTEIN 86-LIKE"/>
    <property type="match status" value="1"/>
</dbReference>
<evidence type="ECO:0000256" key="6">
    <source>
        <dbReference type="SAM" id="MobiDB-lite"/>
    </source>
</evidence>
<feature type="compositionally biased region" description="Basic and acidic residues" evidence="6">
    <location>
        <begin position="465"/>
        <end position="479"/>
    </location>
</feature>
<dbReference type="PROSITE" id="PS51005">
    <property type="entry name" value="NAC"/>
    <property type="match status" value="1"/>
</dbReference>
<sequence>MAPVSLPPGFRFHPTDEELVAYYLKRKINGRKIELEIIAEVDLYKCEPWDLPGKSLLPGKDLEWYFFSPRDRKYPNGSRTNRATKSGYWKATGKDRKVNSQCRAVGMKKTLVYYRGRAPHGSRTDWVMHEYRLDDRECENASSGLQDAYALCRVFKKSAVITPKVDEEHHHHHHYVNANNHNNSSHALPITSDQSSSMELYSEGRGEDLDNSSNYLVPIDTTSTLPLNNMVMNNNNSDASFNSRDNNGKWSQFISEDPLFSFPTSSSSFANSYGSITYPPSKVDIALECARMQHRFTMPPLEVEDFPHVGTSELKMTELASGAGSTVHGTRNETDILQEILSVAHASQELINHSSYSSSWGGDGGGNHENCATHGDDFTFMVGSTNYNNNNLNDINNMRYVDRNWEDPNTSRSIDIGYLDEEFKGERMVENLRWVGMSTKDLEKNFTEEQKIVPIEDISSFQTNNKEENEVQESEQHHSNKELLINDFSLGFNPNNNNSENFLDDDHNNMDNDDYSSSPSFEVIEEIRVSHGSMFVSTRRVADTFFHQIVPSQTVQVHLLNPVITSNEEETLMMIMERNQGYFGDFLFKTIATAFVLIFELLFMHCDYLKEEVELVKRKRSSQSSSKIMKWNNNNNKVWFVGFKSSEKGFGAILKKIGIFLTISLALCTMWANHVIVNP</sequence>
<proteinExistence type="predicted"/>
<dbReference type="STRING" id="3818.A0A445C6F9"/>
<feature type="region of interest" description="Disordered" evidence="6">
    <location>
        <begin position="457"/>
        <end position="479"/>
    </location>
</feature>
<dbReference type="SUPFAM" id="SSF101941">
    <property type="entry name" value="NAC domain"/>
    <property type="match status" value="1"/>
</dbReference>
<evidence type="ECO:0000313" key="9">
    <source>
        <dbReference type="EMBL" id="RYR46547.1"/>
    </source>
</evidence>
<evidence type="ECO:0000256" key="2">
    <source>
        <dbReference type="ARBA" id="ARBA00023015"/>
    </source>
</evidence>
<feature type="domain" description="NAC" evidence="8">
    <location>
        <begin position="6"/>
        <end position="157"/>
    </location>
</feature>
<evidence type="ECO:0000256" key="7">
    <source>
        <dbReference type="SAM" id="Phobius"/>
    </source>
</evidence>